<dbReference type="Proteomes" id="UP000676506">
    <property type="component" value="Chromosome 2"/>
</dbReference>
<dbReference type="EMBL" id="CP072649">
    <property type="protein sequence ID" value="QUW04412.1"/>
    <property type="molecule type" value="Genomic_DNA"/>
</dbReference>
<reference evidence="3 4" key="1">
    <citation type="submission" date="2021-03" db="EMBL/GenBank/DDBJ databases">
        <title>Genomic and phenotypic characterization of Chloracidobacterium isolates provides evidence for multiple species.</title>
        <authorList>
            <person name="Saini M.K."/>
            <person name="Costas A.M.G."/>
            <person name="Tank M."/>
            <person name="Bryant D.A."/>
        </authorList>
    </citation>
    <scope>NUCLEOTIDE SEQUENCE [LARGE SCALE GENOMIC DNA]</scope>
    <source>
        <strain evidence="3 4">BV2-C</strain>
    </source>
</reference>
<dbReference type="InterPro" id="IPR021136">
    <property type="entry name" value="Flagellar_hook_control-like_C"/>
</dbReference>
<accession>A0ABX8BDB4</accession>
<keyword evidence="4" id="KW-1185">Reference proteome</keyword>
<dbReference type="Gene3D" id="3.30.750.140">
    <property type="match status" value="1"/>
</dbReference>
<evidence type="ECO:0000313" key="3">
    <source>
        <dbReference type="EMBL" id="QUW04412.1"/>
    </source>
</evidence>
<gene>
    <name evidence="3" type="ORF">J8C06_11480</name>
</gene>
<proteinExistence type="predicted"/>
<protein>
    <submittedName>
        <fullName evidence="3">Flagellar hook-length control protein FliK</fullName>
    </submittedName>
</protein>
<feature type="region of interest" description="Disordered" evidence="1">
    <location>
        <begin position="209"/>
        <end position="258"/>
    </location>
</feature>
<name>A0ABX8BDB4_9BACT</name>
<evidence type="ECO:0000313" key="4">
    <source>
        <dbReference type="Proteomes" id="UP000676506"/>
    </source>
</evidence>
<keyword evidence="3" id="KW-0969">Cilium</keyword>
<dbReference type="RefSeq" id="WP_211430301.1">
    <property type="nucleotide sequence ID" value="NZ_CP072649.1"/>
</dbReference>
<evidence type="ECO:0000256" key="1">
    <source>
        <dbReference type="SAM" id="MobiDB-lite"/>
    </source>
</evidence>
<sequence>MKVNPSATPAASSQVKTKPAAQQARSQDFDALLNLPDDLTDADAQASDASAAAAMSPLGGYGAADVSADGRDAEQTRQPTDDPPPPLTAAEEAAQAAMLPGNRELRPEATSDVTPRRILHVVDMEKIVATVRTQTFSGNEAQATIQLSHSILDGLSIKLQTDARGRVSAEITATTEAAKRIVDAHARELNDLLRMRGLDVTSFSTKLAEGDAGTAAGDEGGASPQSSGGRRAFADFATEAVEPEPKASAADGEGIYTA</sequence>
<keyword evidence="3" id="KW-0966">Cell projection</keyword>
<feature type="region of interest" description="Disordered" evidence="1">
    <location>
        <begin position="1"/>
        <end position="36"/>
    </location>
</feature>
<evidence type="ECO:0000259" key="2">
    <source>
        <dbReference type="Pfam" id="PF02120"/>
    </source>
</evidence>
<feature type="domain" description="Flagellar hook-length control protein-like C-terminal" evidence="2">
    <location>
        <begin position="135"/>
        <end position="210"/>
    </location>
</feature>
<feature type="compositionally biased region" description="Polar residues" evidence="1">
    <location>
        <begin position="1"/>
        <end position="16"/>
    </location>
</feature>
<organism evidence="3 4">
    <name type="scientific">Chloracidobacterium validum</name>
    <dbReference type="NCBI Taxonomy" id="2821543"/>
    <lineage>
        <taxon>Bacteria</taxon>
        <taxon>Pseudomonadati</taxon>
        <taxon>Acidobacteriota</taxon>
        <taxon>Terriglobia</taxon>
        <taxon>Terriglobales</taxon>
        <taxon>Acidobacteriaceae</taxon>
        <taxon>Chloracidobacterium</taxon>
    </lineage>
</organism>
<dbReference type="InterPro" id="IPR038610">
    <property type="entry name" value="FliK-like_C_sf"/>
</dbReference>
<keyword evidence="3" id="KW-0282">Flagellum</keyword>
<feature type="region of interest" description="Disordered" evidence="1">
    <location>
        <begin position="57"/>
        <end position="88"/>
    </location>
</feature>
<dbReference type="Pfam" id="PF02120">
    <property type="entry name" value="Flg_hook"/>
    <property type="match status" value="1"/>
</dbReference>